<dbReference type="EMBL" id="JAMQAY010000014">
    <property type="protein sequence ID" value="MCM2404155.1"/>
    <property type="molecule type" value="Genomic_DNA"/>
</dbReference>
<accession>A0ABT0VI75</accession>
<reference evidence="6 7" key="1">
    <citation type="submission" date="2022-06" db="EMBL/GenBank/DDBJ databases">
        <authorList>
            <person name="Sun Q."/>
        </authorList>
    </citation>
    <scope>NUCLEOTIDE SEQUENCE [LARGE SCALE GENOMIC DNA]</scope>
    <source>
        <strain evidence="6 7">S153</strain>
    </source>
</reference>
<dbReference type="PANTHER" id="PTHR12714:SF24">
    <property type="entry name" value="SLR1182 PROTEIN"/>
    <property type="match status" value="1"/>
</dbReference>
<sequence length="158" mass="17757">MNAYRLKPLRYPWPPVVYVLAIAMAFFADRYVGILPPARGDGYFFIAIGGLLVAVAIALDIWAVKTLLDCHTAVLPNRCAQRLVTTGPFRFTRNPIYLGYTLLTLAFGLLTGNAWFFIAGLTAAALTTMVAIRCEEMHLLARFGADFEHYCQHTRRWI</sequence>
<evidence type="ECO:0000256" key="2">
    <source>
        <dbReference type="ARBA" id="ARBA00022692"/>
    </source>
</evidence>
<gene>
    <name evidence="6" type="ORF">NBH20_23525</name>
</gene>
<dbReference type="Proteomes" id="UP001155079">
    <property type="component" value="Unassembled WGS sequence"/>
</dbReference>
<evidence type="ECO:0000256" key="4">
    <source>
        <dbReference type="ARBA" id="ARBA00023136"/>
    </source>
</evidence>
<evidence type="ECO:0000256" key="3">
    <source>
        <dbReference type="ARBA" id="ARBA00022989"/>
    </source>
</evidence>
<feature type="transmembrane region" description="Helical" evidence="5">
    <location>
        <begin position="12"/>
        <end position="32"/>
    </location>
</feature>
<evidence type="ECO:0000256" key="5">
    <source>
        <dbReference type="SAM" id="Phobius"/>
    </source>
</evidence>
<proteinExistence type="predicted"/>
<keyword evidence="4 5" id="KW-0472">Membrane</keyword>
<comment type="caution">
    <text evidence="6">The sequence shown here is derived from an EMBL/GenBank/DDBJ whole genome shotgun (WGS) entry which is preliminary data.</text>
</comment>
<dbReference type="PANTHER" id="PTHR12714">
    <property type="entry name" value="PROTEIN-S ISOPRENYLCYSTEINE O-METHYLTRANSFERASE"/>
    <property type="match status" value="1"/>
</dbReference>
<organism evidence="6 7">
    <name type="scientific">Ciceribacter sichuanensis</name>
    <dbReference type="NCBI Taxonomy" id="2949647"/>
    <lineage>
        <taxon>Bacteria</taxon>
        <taxon>Pseudomonadati</taxon>
        <taxon>Pseudomonadota</taxon>
        <taxon>Alphaproteobacteria</taxon>
        <taxon>Hyphomicrobiales</taxon>
        <taxon>Rhizobiaceae</taxon>
        <taxon>Ciceribacter</taxon>
    </lineage>
</organism>
<keyword evidence="3 5" id="KW-1133">Transmembrane helix</keyword>
<protein>
    <submittedName>
        <fullName evidence="6">Isoprenylcysteine carboxylmethyltransferase family protein</fullName>
    </submittedName>
</protein>
<evidence type="ECO:0000256" key="1">
    <source>
        <dbReference type="ARBA" id="ARBA00004127"/>
    </source>
</evidence>
<feature type="transmembrane region" description="Helical" evidence="5">
    <location>
        <begin position="44"/>
        <end position="64"/>
    </location>
</feature>
<dbReference type="RefSeq" id="WP_250946887.1">
    <property type="nucleotide sequence ID" value="NZ_JAMQAY010000014.1"/>
</dbReference>
<evidence type="ECO:0000313" key="7">
    <source>
        <dbReference type="Proteomes" id="UP001155079"/>
    </source>
</evidence>
<keyword evidence="7" id="KW-1185">Reference proteome</keyword>
<name>A0ABT0VI75_9HYPH</name>
<keyword evidence="2 5" id="KW-0812">Transmembrane</keyword>
<dbReference type="InterPro" id="IPR007318">
    <property type="entry name" value="Phopholipid_MeTrfase"/>
</dbReference>
<comment type="subcellular location">
    <subcellularLocation>
        <location evidence="1">Endomembrane system</location>
        <topology evidence="1">Multi-pass membrane protein</topology>
    </subcellularLocation>
</comment>
<dbReference type="Pfam" id="PF04191">
    <property type="entry name" value="PEMT"/>
    <property type="match status" value="1"/>
</dbReference>
<evidence type="ECO:0000313" key="6">
    <source>
        <dbReference type="EMBL" id="MCM2404155.1"/>
    </source>
</evidence>
<dbReference type="Gene3D" id="1.20.120.1630">
    <property type="match status" value="1"/>
</dbReference>